<feature type="region of interest" description="Disordered" evidence="1">
    <location>
        <begin position="534"/>
        <end position="625"/>
    </location>
</feature>
<evidence type="ECO:0000259" key="3">
    <source>
        <dbReference type="PROSITE" id="PS50222"/>
    </source>
</evidence>
<dbReference type="PROSITE" id="PS00018">
    <property type="entry name" value="EF_HAND_1"/>
    <property type="match status" value="2"/>
</dbReference>
<feature type="region of interest" description="Disordered" evidence="1">
    <location>
        <begin position="782"/>
        <end position="835"/>
    </location>
</feature>
<keyword evidence="2" id="KW-1133">Transmembrane helix</keyword>
<feature type="compositionally biased region" description="Pro residues" evidence="1">
    <location>
        <begin position="537"/>
        <end position="614"/>
    </location>
</feature>
<dbReference type="GO" id="GO:0005509">
    <property type="term" value="F:calcium ion binding"/>
    <property type="evidence" value="ECO:0007669"/>
    <property type="project" value="InterPro"/>
</dbReference>
<sequence length="995" mass="105467">MSAWERSNNNIFFFDVTSICENFWQSSAEAVAYLPSTIEDPAGASTANAANSTNATADAGVSPSPAPPPAPPSGPPLTPFPAYPPGFPPSPPPPEGILTDCVANTLPRASCPYAELLIGRYKPDDRDNRAHACVMLHTSFNATPVVSGADYPKGSWPTTYEVGEAAPDTDARNWQGGFAPSVPAAGGTIDKAELLFNVHESQCYWYDEWCESIYTVEQRAEQDGGLWKLLNGLIVNGCQIIYAIGIALALVQLLLEVYHVLQTVLLSWDTDGDGVVEIWEVAQALKIIAYKFADFLCCDRFKDKSLQGRTIEGKAFCYGMLDVFARLSVLLWVLILWMLFYPMRLHAAMFEPCWECNDLTALTTQQLGRVLGLYNAIDESETATSRRLEASRLLSEAGGSGILNSSSASSVETFFYESLPASDGVMRHNCSEPLAAVQRLPPGTRSSPTLMGSPVNAKEAREGDSAWERLATPTDADADAMRALYPECVQLRLCEYETGRQQLAAAGISTECVTYTGTYDLFGTYQWYENASSIPSPAAPPASPSPPSQPSPPSSPLPPHSPPSPMVPDPSLPPASPPPSTPPPPTPPDTPPTPFSPPSPPPSQPSPPSSPPSLPATASGRPVRPVSGQLGEADFIYYGAFRAQYLLLKSMFWPLVVFFAIKFIAMGLRRLPVFKETRLNAERLQRIAAMRRQEVRRMTEGGQEYLIRKNAKRADVNMQEAVNKLAAICGQKRLSEASAGVRASIVSAADADGDGKLDANDFRMQMMSKLSKKNGAARFGALKKANGSGNGSPRPECKRSTSAAGDAPRDASPGTRRVIGAFARPGNSGGCGGNGGKSTELGAAGSGAPASASSSAGTSAMAAFLNTATRSNKIAPLDRPPLAPQPSNMPDVPPPFSPNDKLLEASQKASGKACENANSTSNDGAAGEQAAVAAADAAAAAPVEALVASNSSESATLAALQRLSLPPRNTRVRASLGFTHRDIVGASAESAADRE</sequence>
<evidence type="ECO:0000256" key="2">
    <source>
        <dbReference type="SAM" id="Phobius"/>
    </source>
</evidence>
<feature type="region of interest" description="Disordered" evidence="1">
    <location>
        <begin position="438"/>
        <end position="466"/>
    </location>
</feature>
<reference evidence="4" key="1">
    <citation type="submission" date="2021-01" db="EMBL/GenBank/DDBJ databases">
        <authorList>
            <person name="Corre E."/>
            <person name="Pelletier E."/>
            <person name="Niang G."/>
            <person name="Scheremetjew M."/>
            <person name="Finn R."/>
            <person name="Kale V."/>
            <person name="Holt S."/>
            <person name="Cochrane G."/>
            <person name="Meng A."/>
            <person name="Brown T."/>
            <person name="Cohen L."/>
        </authorList>
    </citation>
    <scope>NUCLEOTIDE SEQUENCE</scope>
    <source>
        <strain evidence="4">CCMP645</strain>
    </source>
</reference>
<keyword evidence="2" id="KW-0472">Membrane</keyword>
<feature type="domain" description="EF-hand" evidence="3">
    <location>
        <begin position="737"/>
        <end position="772"/>
    </location>
</feature>
<feature type="transmembrane region" description="Helical" evidence="2">
    <location>
        <begin position="651"/>
        <end position="668"/>
    </location>
</feature>
<protein>
    <recommendedName>
        <fullName evidence="3">EF-hand domain-containing protein</fullName>
    </recommendedName>
</protein>
<name>A0A7S4BXC5_CHRCT</name>
<feature type="compositionally biased region" description="Low complexity" evidence="1">
    <location>
        <begin position="44"/>
        <end position="63"/>
    </location>
</feature>
<evidence type="ECO:0000256" key="1">
    <source>
        <dbReference type="SAM" id="MobiDB-lite"/>
    </source>
</evidence>
<feature type="region of interest" description="Disordered" evidence="1">
    <location>
        <begin position="44"/>
        <end position="96"/>
    </location>
</feature>
<dbReference type="PROSITE" id="PS50222">
    <property type="entry name" value="EF_HAND_2"/>
    <property type="match status" value="2"/>
</dbReference>
<accession>A0A7S4BXC5</accession>
<dbReference type="InterPro" id="IPR002048">
    <property type="entry name" value="EF_hand_dom"/>
</dbReference>
<dbReference type="InterPro" id="IPR018247">
    <property type="entry name" value="EF_Hand_1_Ca_BS"/>
</dbReference>
<dbReference type="EMBL" id="HBIZ01050348">
    <property type="protein sequence ID" value="CAE0779560.1"/>
    <property type="molecule type" value="Transcribed_RNA"/>
</dbReference>
<evidence type="ECO:0000313" key="4">
    <source>
        <dbReference type="EMBL" id="CAE0779560.1"/>
    </source>
</evidence>
<proteinExistence type="predicted"/>
<gene>
    <name evidence="4" type="ORF">PCAR00345_LOCUS32199</name>
</gene>
<feature type="transmembrane region" description="Helical" evidence="2">
    <location>
        <begin position="229"/>
        <end position="255"/>
    </location>
</feature>
<keyword evidence="2" id="KW-0812">Transmembrane</keyword>
<dbReference type="AlphaFoldDB" id="A0A7S4BXC5"/>
<feature type="transmembrane region" description="Helical" evidence="2">
    <location>
        <begin position="323"/>
        <end position="341"/>
    </location>
</feature>
<feature type="domain" description="EF-hand" evidence="3">
    <location>
        <begin position="256"/>
        <end position="291"/>
    </location>
</feature>
<feature type="compositionally biased region" description="Pro residues" evidence="1">
    <location>
        <begin position="64"/>
        <end position="95"/>
    </location>
</feature>
<organism evidence="4">
    <name type="scientific">Chrysotila carterae</name>
    <name type="common">Marine alga</name>
    <name type="synonym">Syracosphaera carterae</name>
    <dbReference type="NCBI Taxonomy" id="13221"/>
    <lineage>
        <taxon>Eukaryota</taxon>
        <taxon>Haptista</taxon>
        <taxon>Haptophyta</taxon>
        <taxon>Prymnesiophyceae</taxon>
        <taxon>Isochrysidales</taxon>
        <taxon>Isochrysidaceae</taxon>
        <taxon>Chrysotila</taxon>
    </lineage>
</organism>
<feature type="region of interest" description="Disordered" evidence="1">
    <location>
        <begin position="872"/>
        <end position="922"/>
    </location>
</feature>